<dbReference type="PANTHER" id="PTHR10788:SF106">
    <property type="entry name" value="BCDNA.GH08860"/>
    <property type="match status" value="1"/>
</dbReference>
<evidence type="ECO:0000256" key="2">
    <source>
        <dbReference type="ARBA" id="ARBA00008799"/>
    </source>
</evidence>
<evidence type="ECO:0000256" key="7">
    <source>
        <dbReference type="ARBA" id="ARBA00022679"/>
    </source>
</evidence>
<evidence type="ECO:0000256" key="4">
    <source>
        <dbReference type="ARBA" id="ARBA00012538"/>
    </source>
</evidence>
<gene>
    <name evidence="10" type="ORF">SAMN05421742_102190</name>
</gene>
<dbReference type="InterPro" id="IPR001830">
    <property type="entry name" value="Glyco_trans_20"/>
</dbReference>
<comment type="similarity">
    <text evidence="2 9">Belongs to the glycosyltransferase 20 family.</text>
</comment>
<evidence type="ECO:0000256" key="8">
    <source>
        <dbReference type="ARBA" id="ARBA00048039"/>
    </source>
</evidence>
<evidence type="ECO:0000256" key="9">
    <source>
        <dbReference type="RuleBase" id="RU362045"/>
    </source>
</evidence>
<sequence length="469" mass="52836">MSRLVVVSNRVAVPNQQAANTGGLAVALREALQANGGVWFGWSGKIAQRTSSQPTLTEVAPVTYATVDLGRKDHSEYYNGFANRTLWPLFHYRLDLAEFPRQNYEGYLRVNSLFAEQLRPLLGDDDDIWIHDYHMIPLASELRRLGVRQRIGFFLHTPFPALEVFLALPSHERIARSLCAYDVVGFQTMNDLRAFLDYIVNESGGEVLEDGLVKAYGRTLKAQVFPIGVEAENLARTAAHALKVPAVRRFRESQRDRAFLMGVDRLDYSKGIPERFEAFQRFLERYPAWHRQVVMVQIAPGSRAEVPEYKQIREELEARAGHLNGAFADYDWTPLRYLNKGVPRETLVGFFRLSAAALVTPLRDGMNLVAKEYVCAQSPHEPGVLILSRFAGAARELDAALLVNPFDPDGVADAIARALNMSMEERVERWEAMIKPLRENSLDAWRDSFLKALRQAPYAAPSDTPGHAP</sequence>
<dbReference type="UniPathway" id="UPA00299"/>
<dbReference type="STRING" id="83401.SAMN05421742_102190"/>
<dbReference type="OrthoDB" id="9815690at2"/>
<dbReference type="PANTHER" id="PTHR10788">
    <property type="entry name" value="TREHALOSE-6-PHOSPHATE SYNTHASE"/>
    <property type="match status" value="1"/>
</dbReference>
<dbReference type="Pfam" id="PF00982">
    <property type="entry name" value="Glyco_transf_20"/>
    <property type="match status" value="1"/>
</dbReference>
<dbReference type="EMBL" id="FNCV01000002">
    <property type="protein sequence ID" value="SDG71052.1"/>
    <property type="molecule type" value="Genomic_DNA"/>
</dbReference>
<evidence type="ECO:0000256" key="3">
    <source>
        <dbReference type="ARBA" id="ARBA00011881"/>
    </source>
</evidence>
<keyword evidence="7 9" id="KW-0808">Transferase</keyword>
<dbReference type="Gene3D" id="3.40.50.2000">
    <property type="entry name" value="Glycogen Phosphorylase B"/>
    <property type="match status" value="2"/>
</dbReference>
<reference evidence="11" key="1">
    <citation type="submission" date="2016-10" db="EMBL/GenBank/DDBJ databases">
        <authorList>
            <person name="Varghese N."/>
            <person name="Submissions S."/>
        </authorList>
    </citation>
    <scope>NUCLEOTIDE SEQUENCE [LARGE SCALE GENOMIC DNA]</scope>
    <source>
        <strain evidence="11">930I</strain>
    </source>
</reference>
<accession>A0A1G7WGH8</accession>
<dbReference type="NCBIfam" id="TIGR02400">
    <property type="entry name" value="trehalose_OtsA"/>
    <property type="match status" value="1"/>
</dbReference>
<comment type="subunit">
    <text evidence="3 9">Homotetramer.</text>
</comment>
<dbReference type="EC" id="2.4.1.15" evidence="4 9"/>
<evidence type="ECO:0000256" key="1">
    <source>
        <dbReference type="ARBA" id="ARBA00005199"/>
    </source>
</evidence>
<evidence type="ECO:0000256" key="5">
    <source>
        <dbReference type="ARBA" id="ARBA00018539"/>
    </source>
</evidence>
<name>A0A1G7WGH8_9PROT</name>
<proteinExistence type="inferred from homology"/>
<protein>
    <recommendedName>
        <fullName evidence="5 9">Trehalose-6-phosphate synthase</fullName>
        <ecNumber evidence="4 9">2.4.1.15</ecNumber>
    </recommendedName>
    <alternativeName>
        <fullName evidence="9">Osmoregulatory trehalose synthesis protein A</fullName>
    </alternativeName>
    <alternativeName>
        <fullName evidence="9">UDP-glucose-glucosephosphate glucosyltransferase</fullName>
    </alternativeName>
</protein>
<dbReference type="InterPro" id="IPR012766">
    <property type="entry name" value="Trehalose_OtsA"/>
</dbReference>
<comment type="function">
    <text evidence="9">Probably involved in the osmoprotection via the biosynthesis of trehalose. Catalyzes the transfer of glucose from UDP-alpha-D-glucose (UDP-Glc) to D-glucose 6-phosphate (Glc-6-P) to form trehalose-6-phosphate. Acts with retention of the anomeric configuration of the UDP-sugar donor.</text>
</comment>
<dbReference type="AlphaFoldDB" id="A0A1G7WGH8"/>
<dbReference type="GO" id="GO:0003825">
    <property type="term" value="F:alpha,alpha-trehalose-phosphate synthase (UDP-forming) activity"/>
    <property type="evidence" value="ECO:0007669"/>
    <property type="project" value="UniProtKB-UniRule"/>
</dbReference>
<dbReference type="CDD" id="cd03788">
    <property type="entry name" value="GT20_TPS"/>
    <property type="match status" value="1"/>
</dbReference>
<evidence type="ECO:0000256" key="6">
    <source>
        <dbReference type="ARBA" id="ARBA00022676"/>
    </source>
</evidence>
<evidence type="ECO:0000313" key="10">
    <source>
        <dbReference type="EMBL" id="SDG71052.1"/>
    </source>
</evidence>
<dbReference type="Proteomes" id="UP000217076">
    <property type="component" value="Unassembled WGS sequence"/>
</dbReference>
<dbReference type="RefSeq" id="WP_092615780.1">
    <property type="nucleotide sequence ID" value="NZ_FNCV01000002.1"/>
</dbReference>
<keyword evidence="11" id="KW-1185">Reference proteome</keyword>
<organism evidence="10 11">
    <name type="scientific">Roseospirillum parvum</name>
    <dbReference type="NCBI Taxonomy" id="83401"/>
    <lineage>
        <taxon>Bacteria</taxon>
        <taxon>Pseudomonadati</taxon>
        <taxon>Pseudomonadota</taxon>
        <taxon>Alphaproteobacteria</taxon>
        <taxon>Rhodospirillales</taxon>
        <taxon>Rhodospirillaceae</taxon>
        <taxon>Roseospirillum</taxon>
    </lineage>
</organism>
<keyword evidence="6 9" id="KW-0328">Glycosyltransferase</keyword>
<comment type="pathway">
    <text evidence="1 9">Glycan biosynthesis; trehalose biosynthesis.</text>
</comment>
<comment type="catalytic activity">
    <reaction evidence="8 9">
        <text>D-glucose 6-phosphate + UDP-alpha-D-glucose = alpha,alpha-trehalose 6-phosphate + UDP + H(+)</text>
        <dbReference type="Rhea" id="RHEA:18889"/>
        <dbReference type="ChEBI" id="CHEBI:15378"/>
        <dbReference type="ChEBI" id="CHEBI:58223"/>
        <dbReference type="ChEBI" id="CHEBI:58429"/>
        <dbReference type="ChEBI" id="CHEBI:58885"/>
        <dbReference type="ChEBI" id="CHEBI:61548"/>
        <dbReference type="EC" id="2.4.1.15"/>
    </reaction>
</comment>
<dbReference type="GO" id="GO:0005992">
    <property type="term" value="P:trehalose biosynthetic process"/>
    <property type="evidence" value="ECO:0007669"/>
    <property type="project" value="UniProtKB-UniRule"/>
</dbReference>
<evidence type="ECO:0000313" key="11">
    <source>
        <dbReference type="Proteomes" id="UP000217076"/>
    </source>
</evidence>
<dbReference type="SUPFAM" id="SSF53756">
    <property type="entry name" value="UDP-Glycosyltransferase/glycogen phosphorylase"/>
    <property type="match status" value="1"/>
</dbReference>